<organism evidence="4 5">
    <name type="scientific">Hibiscus sabdariffa</name>
    <name type="common">roselle</name>
    <dbReference type="NCBI Taxonomy" id="183260"/>
    <lineage>
        <taxon>Eukaryota</taxon>
        <taxon>Viridiplantae</taxon>
        <taxon>Streptophyta</taxon>
        <taxon>Embryophyta</taxon>
        <taxon>Tracheophyta</taxon>
        <taxon>Spermatophyta</taxon>
        <taxon>Magnoliopsida</taxon>
        <taxon>eudicotyledons</taxon>
        <taxon>Gunneridae</taxon>
        <taxon>Pentapetalae</taxon>
        <taxon>rosids</taxon>
        <taxon>malvids</taxon>
        <taxon>Malvales</taxon>
        <taxon>Malvaceae</taxon>
        <taxon>Malvoideae</taxon>
        <taxon>Hibiscus</taxon>
    </lineage>
</organism>
<feature type="compositionally biased region" description="Acidic residues" evidence="1">
    <location>
        <begin position="201"/>
        <end position="222"/>
    </location>
</feature>
<evidence type="ECO:0000313" key="4">
    <source>
        <dbReference type="EMBL" id="KAK9009381.1"/>
    </source>
</evidence>
<accession>A0ABR2R9E5</accession>
<dbReference type="PANTHER" id="PTHR31973:SF187">
    <property type="entry name" value="MUTATOR TRANSPOSASE MUDRA PROTEIN"/>
    <property type="match status" value="1"/>
</dbReference>
<dbReference type="InterPro" id="IPR058594">
    <property type="entry name" value="PB1-like_dom_pln"/>
</dbReference>
<dbReference type="EMBL" id="JBBPBN010000024">
    <property type="protein sequence ID" value="KAK9009381.1"/>
    <property type="molecule type" value="Genomic_DNA"/>
</dbReference>
<gene>
    <name evidence="4" type="ORF">V6N11_035921</name>
</gene>
<feature type="region of interest" description="Disordered" evidence="1">
    <location>
        <begin position="127"/>
        <end position="242"/>
    </location>
</feature>
<dbReference type="PANTHER" id="PTHR31973">
    <property type="entry name" value="POLYPROTEIN, PUTATIVE-RELATED"/>
    <property type="match status" value="1"/>
</dbReference>
<feature type="domain" description="Transposase MuDR plant" evidence="2">
    <location>
        <begin position="321"/>
        <end position="352"/>
    </location>
</feature>
<feature type="domain" description="PB1-like" evidence="3">
    <location>
        <begin position="5"/>
        <end position="102"/>
    </location>
</feature>
<evidence type="ECO:0000259" key="3">
    <source>
        <dbReference type="Pfam" id="PF26130"/>
    </source>
</evidence>
<protein>
    <recommendedName>
        <fullName evidence="6">Transposase MuDR plant domain-containing protein</fullName>
    </recommendedName>
</protein>
<reference evidence="4 5" key="1">
    <citation type="journal article" date="2024" name="G3 (Bethesda)">
        <title>Genome assembly of Hibiscus sabdariffa L. provides insights into metabolisms of medicinal natural products.</title>
        <authorList>
            <person name="Kim T."/>
        </authorList>
    </citation>
    <scope>NUCLEOTIDE SEQUENCE [LARGE SCALE GENOMIC DNA]</scope>
    <source>
        <strain evidence="4">TK-2024</strain>
        <tissue evidence="4">Old leaves</tissue>
    </source>
</reference>
<dbReference type="Pfam" id="PF03108">
    <property type="entry name" value="DBD_Tnp_Mut"/>
    <property type="match status" value="1"/>
</dbReference>
<evidence type="ECO:0000259" key="2">
    <source>
        <dbReference type="Pfam" id="PF03108"/>
    </source>
</evidence>
<dbReference type="Proteomes" id="UP001396334">
    <property type="component" value="Unassembled WGS sequence"/>
</dbReference>
<comment type="caution">
    <text evidence="4">The sequence shown here is derived from an EMBL/GenBank/DDBJ whole genome shotgun (WGS) entry which is preliminary data.</text>
</comment>
<proteinExistence type="predicted"/>
<sequence>MAWIEHTVRLYFGGTFTRKPKFDYVGGRKIEKKVDPDFVCYPTLIGFIEEAGFPSNKVAYLAYLEPGLSLDGGLRMLGSDNESYIRLIKHLCSEGEINIYAGHALELDNADVGVEEIDVNDSGFNVEEVEVDDGPNVSPGPTVDAEPTGMAGPSVDAGVAGPSTESPMKPSASQAGPSVAGKETYVSGPTSVDGSTRLETDNVEVGEEDINEGRADDEESGDNSESYRAESESDSEDLRGEVWVTDDEDEELTQIFEKARRFKERRAAGTVGDEDLRQNEDLTGTFHGTEEREEDTDYLASDDAGSYETDSDGEVVCKKTNRFDYKYTKNEKHRIRAKCKGVGCPFMIYLGKGTDGIYQIKTLVSKHSCSVTFKNKRADYKFVGKHFVNKLKIMPKLRLTDIMALGKEEIKVELTKNVCSRARKWAVNQIRGNVKKEFNRLYDYVFALREADPTGTFDLVVERPTPNDTPIFKRATER</sequence>
<evidence type="ECO:0008006" key="6">
    <source>
        <dbReference type="Google" id="ProtNLM"/>
    </source>
</evidence>
<feature type="region of interest" description="Disordered" evidence="1">
    <location>
        <begin position="278"/>
        <end position="298"/>
    </location>
</feature>
<keyword evidence="5" id="KW-1185">Reference proteome</keyword>
<evidence type="ECO:0000256" key="1">
    <source>
        <dbReference type="SAM" id="MobiDB-lite"/>
    </source>
</evidence>
<name>A0ABR2R9E5_9ROSI</name>
<feature type="compositionally biased region" description="Polar residues" evidence="1">
    <location>
        <begin position="163"/>
        <end position="176"/>
    </location>
</feature>
<dbReference type="InterPro" id="IPR004332">
    <property type="entry name" value="Transposase_MuDR"/>
</dbReference>
<feature type="compositionally biased region" description="Basic and acidic residues" evidence="1">
    <location>
        <begin position="225"/>
        <end position="240"/>
    </location>
</feature>
<dbReference type="Pfam" id="PF26130">
    <property type="entry name" value="PB1-like"/>
    <property type="match status" value="1"/>
</dbReference>
<evidence type="ECO:0000313" key="5">
    <source>
        <dbReference type="Proteomes" id="UP001396334"/>
    </source>
</evidence>